<dbReference type="GO" id="GO:0033014">
    <property type="term" value="P:tetrapyrrole biosynthetic process"/>
    <property type="evidence" value="ECO:0007669"/>
    <property type="project" value="InterPro"/>
</dbReference>
<evidence type="ECO:0000313" key="2">
    <source>
        <dbReference type="EMBL" id="CCW17028.1"/>
    </source>
</evidence>
<dbReference type="GO" id="GO:0004852">
    <property type="term" value="F:uroporphyrinogen-III synthase activity"/>
    <property type="evidence" value="ECO:0007669"/>
    <property type="project" value="InterPro"/>
</dbReference>
<dbReference type="Proteomes" id="UP000013201">
    <property type="component" value="Unassembled WGS sequence"/>
</dbReference>
<accession>N1MNH2</accession>
<reference evidence="3" key="2">
    <citation type="submission" date="2013-04" db="EMBL/GenBank/DDBJ databases">
        <title>Bisphenol A degrading Sphingobium sp. strain BiD32.</title>
        <authorList>
            <person name="Nielsen J.L."/>
            <person name="Zhou N.A."/>
            <person name="Kjeldal H."/>
        </authorList>
    </citation>
    <scope>NUCLEOTIDE SEQUENCE [LARGE SCALE GENOMIC DNA]</scope>
    <source>
        <strain evidence="3">BiD32</strain>
    </source>
</reference>
<dbReference type="Pfam" id="PF02602">
    <property type="entry name" value="HEM4"/>
    <property type="match status" value="1"/>
</dbReference>
<proteinExistence type="predicted"/>
<dbReference type="InterPro" id="IPR003754">
    <property type="entry name" value="4pyrrol_synth_uPrphyn_synth"/>
</dbReference>
<organism evidence="2 3">
    <name type="scientific">Sphingobium indicum BiD32</name>
    <dbReference type="NCBI Taxonomy" id="1301087"/>
    <lineage>
        <taxon>Bacteria</taxon>
        <taxon>Pseudomonadati</taxon>
        <taxon>Pseudomonadota</taxon>
        <taxon>Alphaproteobacteria</taxon>
        <taxon>Sphingomonadales</taxon>
        <taxon>Sphingomonadaceae</taxon>
        <taxon>Sphingobium</taxon>
    </lineage>
</organism>
<reference evidence="2 3" key="1">
    <citation type="submission" date="2013-03" db="EMBL/GenBank/DDBJ databases">
        <authorList>
            <person name="Le V."/>
        </authorList>
    </citation>
    <scope>NUCLEOTIDE SEQUENCE [LARGE SCALE GENOMIC DNA]</scope>
    <source>
        <strain evidence="2 3">BiD32</strain>
    </source>
</reference>
<comment type="caution">
    <text evidence="2">The sequence shown here is derived from an EMBL/GenBank/DDBJ whole genome shotgun (WGS) entry which is preliminary data.</text>
</comment>
<name>N1MNH2_9SPHN</name>
<feature type="domain" description="Tetrapyrrole biosynthesis uroporphyrinogen III synthase" evidence="1">
    <location>
        <begin position="3"/>
        <end position="140"/>
    </location>
</feature>
<dbReference type="InterPro" id="IPR036108">
    <property type="entry name" value="4pyrrol_syn_uPrphyn_synt_sf"/>
</dbReference>
<dbReference type="EMBL" id="CAVK010000061">
    <property type="protein sequence ID" value="CCW17028.1"/>
    <property type="molecule type" value="Genomic_DNA"/>
</dbReference>
<sequence length="147" mass="15999">MRGYRNVASAAGDVHDLRRLIRETMRPGSKILHLSAAQPAGNLLEMLREDGFMTQRQCVYEAVEARPQDLDWIAGKLALIEAIMIHSPRAGRHVASWLRQQIPCWKGKVVCISAAAAAAFEGLPGARTVVAARPNEADLMAVLNGST</sequence>
<dbReference type="SUPFAM" id="SSF69618">
    <property type="entry name" value="HemD-like"/>
    <property type="match status" value="1"/>
</dbReference>
<keyword evidence="3" id="KW-1185">Reference proteome</keyword>
<evidence type="ECO:0000313" key="3">
    <source>
        <dbReference type="Proteomes" id="UP000013201"/>
    </source>
</evidence>
<dbReference type="Gene3D" id="3.40.50.10090">
    <property type="match status" value="1"/>
</dbReference>
<evidence type="ECO:0000259" key="1">
    <source>
        <dbReference type="Pfam" id="PF02602"/>
    </source>
</evidence>
<gene>
    <name evidence="2" type="ORF">EBBID32_13670</name>
</gene>
<protein>
    <recommendedName>
        <fullName evidence="1">Tetrapyrrole biosynthesis uroporphyrinogen III synthase domain-containing protein</fullName>
    </recommendedName>
</protein>
<dbReference type="AlphaFoldDB" id="N1MNH2"/>